<feature type="domain" description="J" evidence="7">
    <location>
        <begin position="607"/>
        <end position="668"/>
    </location>
</feature>
<dbReference type="PANTHER" id="PTHR43888">
    <property type="entry name" value="DNAJ-LIKE-2, ISOFORM A-RELATED"/>
    <property type="match status" value="1"/>
</dbReference>
<dbReference type="PROSITE" id="PS51188">
    <property type="entry name" value="ZF_CR"/>
    <property type="match status" value="1"/>
</dbReference>
<dbReference type="GO" id="GO:0005524">
    <property type="term" value="F:ATP binding"/>
    <property type="evidence" value="ECO:0007669"/>
    <property type="project" value="InterPro"/>
</dbReference>
<dbReference type="Gene3D" id="3.40.50.720">
    <property type="entry name" value="NAD(P)-binding Rossmann-like Domain"/>
    <property type="match status" value="1"/>
</dbReference>
<evidence type="ECO:0000256" key="3">
    <source>
        <dbReference type="ARBA" id="ARBA00022771"/>
    </source>
</evidence>
<dbReference type="HAMAP" id="MF_01152">
    <property type="entry name" value="DnaJ"/>
    <property type="match status" value="1"/>
</dbReference>
<dbReference type="SMART" id="SM00271">
    <property type="entry name" value="DnaJ"/>
    <property type="match status" value="1"/>
</dbReference>
<dbReference type="CDD" id="cd06257">
    <property type="entry name" value="DnaJ"/>
    <property type="match status" value="1"/>
</dbReference>
<dbReference type="InterPro" id="IPR012724">
    <property type="entry name" value="DnaJ"/>
</dbReference>
<keyword evidence="1 5" id="KW-0479">Metal-binding</keyword>
<dbReference type="InterPro" id="IPR002939">
    <property type="entry name" value="DnaJ_C"/>
</dbReference>
<dbReference type="Gene3D" id="3.30.360.10">
    <property type="entry name" value="Dihydrodipicolinate Reductase, domain 2"/>
    <property type="match status" value="1"/>
</dbReference>
<proteinExistence type="inferred from homology"/>
<name>A0A8H2WL53_9AGAM</name>
<dbReference type="Pfam" id="PF01556">
    <property type="entry name" value="DnaJ_C"/>
    <property type="match status" value="1"/>
</dbReference>
<dbReference type="FunFam" id="2.60.260.20:FF:000003">
    <property type="entry name" value="DnaJ subfamily A member 2"/>
    <property type="match status" value="1"/>
</dbReference>
<dbReference type="GO" id="GO:0006457">
    <property type="term" value="P:protein folding"/>
    <property type="evidence" value="ECO:0007669"/>
    <property type="project" value="InterPro"/>
</dbReference>
<dbReference type="InterPro" id="IPR001305">
    <property type="entry name" value="HSP_DnaJ_Cys-rich_dom"/>
</dbReference>
<gene>
    <name evidence="10" type="ORF">RDB_LOCUS9168</name>
</gene>
<evidence type="ECO:0000256" key="2">
    <source>
        <dbReference type="ARBA" id="ARBA00022737"/>
    </source>
</evidence>
<dbReference type="InterPro" id="IPR000683">
    <property type="entry name" value="Gfo/Idh/MocA-like_OxRdtase_N"/>
</dbReference>
<dbReference type="Pfam" id="PF01408">
    <property type="entry name" value="GFO_IDH_MocA"/>
    <property type="match status" value="1"/>
</dbReference>
<dbReference type="Gene3D" id="1.10.287.110">
    <property type="entry name" value="DnaJ domain"/>
    <property type="match status" value="1"/>
</dbReference>
<feature type="zinc finger region" description="CR-type" evidence="5">
    <location>
        <begin position="726"/>
        <end position="809"/>
    </location>
</feature>
<accession>A0A8H2WL53</accession>
<dbReference type="Gene3D" id="3.60.110.10">
    <property type="entry name" value="Carbon-nitrogen hydrolase"/>
    <property type="match status" value="1"/>
</dbReference>
<dbReference type="SUPFAM" id="SSF46565">
    <property type="entry name" value="Chaperone J-domain"/>
    <property type="match status" value="1"/>
</dbReference>
<evidence type="ECO:0000313" key="11">
    <source>
        <dbReference type="Proteomes" id="UP000663831"/>
    </source>
</evidence>
<dbReference type="PROSITE" id="PS50076">
    <property type="entry name" value="DNAJ_2"/>
    <property type="match status" value="1"/>
</dbReference>
<dbReference type="InterPro" id="IPR044713">
    <property type="entry name" value="DNJA1/2-like"/>
</dbReference>
<dbReference type="GO" id="GO:0008270">
    <property type="term" value="F:zinc ion binding"/>
    <property type="evidence" value="ECO:0007669"/>
    <property type="project" value="UniProtKB-KW"/>
</dbReference>
<dbReference type="InterPro" id="IPR001623">
    <property type="entry name" value="DnaJ_domain"/>
</dbReference>
<dbReference type="AlphaFoldDB" id="A0A8H2WL53"/>
<dbReference type="InterPro" id="IPR036869">
    <property type="entry name" value="J_dom_sf"/>
</dbReference>
<dbReference type="GO" id="GO:0009408">
    <property type="term" value="P:response to heat"/>
    <property type="evidence" value="ECO:0007669"/>
    <property type="project" value="InterPro"/>
</dbReference>
<dbReference type="SUPFAM" id="SSF55347">
    <property type="entry name" value="Glyceraldehyde-3-phosphate dehydrogenase-like, C-terminal domain"/>
    <property type="match status" value="1"/>
</dbReference>
<comment type="caution">
    <text evidence="10">The sequence shown here is derived from an EMBL/GenBank/DDBJ whole genome shotgun (WGS) entry which is preliminary data.</text>
</comment>
<dbReference type="InterPro" id="IPR008971">
    <property type="entry name" value="HSP40/DnaJ_pept-bd"/>
</dbReference>
<dbReference type="InterPro" id="IPR018253">
    <property type="entry name" value="DnaJ_domain_CS"/>
</dbReference>
<evidence type="ECO:0000259" key="8">
    <source>
        <dbReference type="PROSITE" id="PS50263"/>
    </source>
</evidence>
<dbReference type="PROSITE" id="PS00636">
    <property type="entry name" value="DNAJ_1"/>
    <property type="match status" value="1"/>
</dbReference>
<dbReference type="Gene3D" id="2.60.260.20">
    <property type="entry name" value="Urease metallochaperone UreE, N-terminal domain"/>
    <property type="match status" value="2"/>
</dbReference>
<dbReference type="PRINTS" id="PR00625">
    <property type="entry name" value="JDOMAIN"/>
</dbReference>
<dbReference type="InterPro" id="IPR003010">
    <property type="entry name" value="C-N_Hydrolase"/>
</dbReference>
<dbReference type="SUPFAM" id="SSF51735">
    <property type="entry name" value="NAD(P)-binding Rossmann-fold domains"/>
    <property type="match status" value="1"/>
</dbReference>
<evidence type="ECO:0000313" key="10">
    <source>
        <dbReference type="EMBL" id="CAE6392389.1"/>
    </source>
</evidence>
<dbReference type="CDD" id="cd10719">
    <property type="entry name" value="DnaJ_zf"/>
    <property type="match status" value="1"/>
</dbReference>
<dbReference type="InterPro" id="IPR036526">
    <property type="entry name" value="C-N_Hydrolase_sf"/>
</dbReference>
<feature type="compositionally biased region" description="Basic and acidic residues" evidence="6">
    <location>
        <begin position="965"/>
        <end position="974"/>
    </location>
</feature>
<reference evidence="10" key="1">
    <citation type="submission" date="2021-01" db="EMBL/GenBank/DDBJ databases">
        <authorList>
            <person name="Kaushik A."/>
        </authorList>
    </citation>
    <scope>NUCLEOTIDE SEQUENCE</scope>
    <source>
        <strain evidence="10">AG3-1AP</strain>
    </source>
</reference>
<dbReference type="FunFam" id="2.60.260.20:FF:000068">
    <property type="entry name" value="Chaperone protein dnaJ 3"/>
    <property type="match status" value="1"/>
</dbReference>
<dbReference type="Pfam" id="PF00684">
    <property type="entry name" value="DnaJ_CXXCXGXG"/>
    <property type="match status" value="1"/>
</dbReference>
<dbReference type="InterPro" id="IPR036291">
    <property type="entry name" value="NAD(P)-bd_dom_sf"/>
</dbReference>
<evidence type="ECO:0000256" key="5">
    <source>
        <dbReference type="PROSITE-ProRule" id="PRU00546"/>
    </source>
</evidence>
<evidence type="ECO:0000256" key="4">
    <source>
        <dbReference type="ARBA" id="ARBA00022833"/>
    </source>
</evidence>
<dbReference type="FunFam" id="1.10.287.110:FF:000041">
    <property type="entry name" value="Chaperone protein DNAj, putative"/>
    <property type="match status" value="1"/>
</dbReference>
<dbReference type="Pfam" id="PF08635">
    <property type="entry name" value="ox_reductase_C"/>
    <property type="match status" value="1"/>
</dbReference>
<feature type="region of interest" description="Disordered" evidence="6">
    <location>
        <begin position="965"/>
        <end position="1000"/>
    </location>
</feature>
<evidence type="ECO:0000259" key="7">
    <source>
        <dbReference type="PROSITE" id="PS50076"/>
    </source>
</evidence>
<organism evidence="10 11">
    <name type="scientific">Rhizoctonia solani</name>
    <dbReference type="NCBI Taxonomy" id="456999"/>
    <lineage>
        <taxon>Eukaryota</taxon>
        <taxon>Fungi</taxon>
        <taxon>Dikarya</taxon>
        <taxon>Basidiomycota</taxon>
        <taxon>Agaricomycotina</taxon>
        <taxon>Agaricomycetes</taxon>
        <taxon>Cantharellales</taxon>
        <taxon>Ceratobasidiaceae</taxon>
        <taxon>Rhizoctonia</taxon>
    </lineage>
</organism>
<dbReference type="GO" id="GO:0030544">
    <property type="term" value="F:Hsp70 protein binding"/>
    <property type="evidence" value="ECO:0007669"/>
    <property type="project" value="InterPro"/>
</dbReference>
<dbReference type="Gene3D" id="2.10.230.10">
    <property type="entry name" value="Heat shock protein DnaJ, cysteine-rich domain"/>
    <property type="match status" value="1"/>
</dbReference>
<dbReference type="PROSITE" id="PS50263">
    <property type="entry name" value="CN_HYDROLASE"/>
    <property type="match status" value="1"/>
</dbReference>
<dbReference type="FunFam" id="2.10.230.10:FF:000001">
    <property type="entry name" value="DnaJ subfamily A member 2"/>
    <property type="match status" value="1"/>
</dbReference>
<keyword evidence="3 5" id="KW-0863">Zinc-finger</keyword>
<dbReference type="Pfam" id="PF00795">
    <property type="entry name" value="CN_hydrolase"/>
    <property type="match status" value="1"/>
</dbReference>
<feature type="domain" description="CN hydrolase" evidence="8">
    <location>
        <begin position="413"/>
        <end position="720"/>
    </location>
</feature>
<dbReference type="Proteomes" id="UP000663831">
    <property type="component" value="Unassembled WGS sequence"/>
</dbReference>
<protein>
    <submittedName>
        <fullName evidence="10">Uncharacterized protein</fullName>
    </submittedName>
</protein>
<keyword evidence="2" id="KW-0677">Repeat</keyword>
<evidence type="ECO:0000256" key="1">
    <source>
        <dbReference type="ARBA" id="ARBA00022723"/>
    </source>
</evidence>
<dbReference type="Pfam" id="PF00226">
    <property type="entry name" value="DnaJ"/>
    <property type="match status" value="1"/>
</dbReference>
<dbReference type="CDD" id="cd10747">
    <property type="entry name" value="DnaJ_C"/>
    <property type="match status" value="1"/>
</dbReference>
<sequence>MSRLGSRRGSRRASIDPLRLIPMDKAKAPASGEDFNVVFIGAGNIMFGSPEGPWNHSFRFEHKLGPRLKVVALIDPALDRAAAALQKKRDSFVVSAYQDTKMYKTIDDFARSMTPNDKPRAIIVGSPPHWRGTDMPGRDLELKLLQYFPGVAMFIEKPVSTGPYTTVLDIAKKIEAAGNLCSVGYMLRYLKAVQMMKQIIEDKELVVMATSARYVCAYEAITKPDWWDKSRDQGPVIEQGTHFCDLSRYFGGDVDISSVMAHSVEWDEEPGHLSKIGVDENKIAPENRIPRVTTATWKYENGAVGTLTHAVSLHGKNYSCELEVYLDGYQMRLVDPYHIPTLYIRRPGDDYEETYRFGDDDPFFSEASDFRRSPAIPLRRFTSVFSADSIYSAASRSRYTCSMSNSSFEAKPFRLSLVQLGGTGDDKAANLVHAKEMVLKAAQPVDGQKTDLIVLPECFNSPYGHMHFPTYAETIGYKPGEPYDVASSKSESVKVLSEMAKETGIWLLGGSIPERDESDGKLYNTATVYNPQGELVAIHRKVHLFDIDIPGGITFKVGLVLLGRPNSNDFNPRKARHCFDRAVDNQMYVAMCSPARDMSAGYHAETKLYDLLEVSPDCSDADLKKAFRKKALRLHPDKGGDPDLFKEVSHAYEVLADSQKRAAYDRFGEAGLQDGGMPADHQDLFSQLFGGGGGFFGGGGSRNQGPRKGKDLHHRVAASLEDLYKGKVTKLALTRHVICTKCSGKGGKEGAVRKCGGCQGRGVKVMLRQMGPMLQQIQQPCGDCDGTGEVINQKDRCKTCNGKKVVSERKFLEVHIDKGMKGGQPITFTGESDQAPGVEPGDVIIIVDEKPHDRFRREGDDLYAEVELDLLTALGGGSFSILHLDDRALNIPIHPGEVIKPGSMKVIPGQGMPSHRHHEPGNLFVKLNIKFPEFIEPTLIHHLEAALPARDPPKTYPKEVHIEEVDMSDLDARQQEQAQKSQDAMDEDDDERPQVQCANQ</sequence>
<dbReference type="SUPFAM" id="SSF57938">
    <property type="entry name" value="DnaJ/Hsp40 cysteine-rich domain"/>
    <property type="match status" value="1"/>
</dbReference>
<dbReference type="SUPFAM" id="SSF56317">
    <property type="entry name" value="Carbon-nitrogen hydrolase"/>
    <property type="match status" value="1"/>
</dbReference>
<feature type="domain" description="CR-type" evidence="9">
    <location>
        <begin position="726"/>
        <end position="809"/>
    </location>
</feature>
<evidence type="ECO:0000256" key="6">
    <source>
        <dbReference type="SAM" id="MobiDB-lite"/>
    </source>
</evidence>
<keyword evidence="4 5" id="KW-0862">Zinc</keyword>
<dbReference type="SUPFAM" id="SSF49493">
    <property type="entry name" value="HSP40/DnaJ peptide-binding domain"/>
    <property type="match status" value="2"/>
</dbReference>
<dbReference type="InterPro" id="IPR013944">
    <property type="entry name" value="OxRdtase_put_C"/>
</dbReference>
<dbReference type="InterPro" id="IPR036410">
    <property type="entry name" value="HSP_DnaJ_Cys-rich_dom_sf"/>
</dbReference>
<dbReference type="EMBL" id="CAJMWV010000390">
    <property type="protein sequence ID" value="CAE6392389.1"/>
    <property type="molecule type" value="Genomic_DNA"/>
</dbReference>
<dbReference type="GO" id="GO:0051082">
    <property type="term" value="F:unfolded protein binding"/>
    <property type="evidence" value="ECO:0007669"/>
    <property type="project" value="InterPro"/>
</dbReference>
<evidence type="ECO:0000259" key="9">
    <source>
        <dbReference type="PROSITE" id="PS51188"/>
    </source>
</evidence>